<dbReference type="GO" id="GO:0005737">
    <property type="term" value="C:cytoplasm"/>
    <property type="evidence" value="ECO:0007669"/>
    <property type="project" value="TreeGrafter"/>
</dbReference>
<dbReference type="GO" id="GO:0004620">
    <property type="term" value="F:phospholipase activity"/>
    <property type="evidence" value="ECO:0007669"/>
    <property type="project" value="TreeGrafter"/>
</dbReference>
<dbReference type="AlphaFoldDB" id="A0A3M7QHS9"/>
<comment type="caution">
    <text evidence="3">The sequence shown here is derived from an EMBL/GenBank/DDBJ whole genome shotgun (WGS) entry which is preliminary data.</text>
</comment>
<proteinExistence type="inferred from homology"/>
<evidence type="ECO:0000256" key="1">
    <source>
        <dbReference type="ARBA" id="ARBA00038464"/>
    </source>
</evidence>
<evidence type="ECO:0000313" key="4">
    <source>
        <dbReference type="Proteomes" id="UP000276133"/>
    </source>
</evidence>
<dbReference type="InterPro" id="IPR058055">
    <property type="entry name" value="PA-PLA1"/>
</dbReference>
<feature type="domain" description="DDHD" evidence="2">
    <location>
        <begin position="269"/>
        <end position="434"/>
    </location>
</feature>
<dbReference type="PANTHER" id="PTHR23509">
    <property type="entry name" value="PA-PL1 PHOSPHOLIPASE FAMILY"/>
    <property type="match status" value="1"/>
</dbReference>
<dbReference type="EMBL" id="REGN01006129">
    <property type="protein sequence ID" value="RNA10694.1"/>
    <property type="molecule type" value="Genomic_DNA"/>
</dbReference>
<organism evidence="3 4">
    <name type="scientific">Brachionus plicatilis</name>
    <name type="common">Marine rotifer</name>
    <name type="synonym">Brachionus muelleri</name>
    <dbReference type="NCBI Taxonomy" id="10195"/>
    <lineage>
        <taxon>Eukaryota</taxon>
        <taxon>Metazoa</taxon>
        <taxon>Spiralia</taxon>
        <taxon>Gnathifera</taxon>
        <taxon>Rotifera</taxon>
        <taxon>Eurotatoria</taxon>
        <taxon>Monogononta</taxon>
        <taxon>Pseudotrocha</taxon>
        <taxon>Ploima</taxon>
        <taxon>Brachionidae</taxon>
        <taxon>Brachionus</taxon>
    </lineage>
</organism>
<comment type="similarity">
    <text evidence="1">Belongs to the PA-PLA1 family.</text>
</comment>
<dbReference type="SMART" id="SM01127">
    <property type="entry name" value="DDHD"/>
    <property type="match status" value="1"/>
</dbReference>
<keyword evidence="4" id="KW-1185">Reference proteome</keyword>
<dbReference type="STRING" id="10195.A0A3M7QHS9"/>
<accession>A0A3M7QHS9</accession>
<dbReference type="PROSITE" id="PS51043">
    <property type="entry name" value="DDHD"/>
    <property type="match status" value="1"/>
</dbReference>
<evidence type="ECO:0000259" key="2">
    <source>
        <dbReference type="PROSITE" id="PS51043"/>
    </source>
</evidence>
<name>A0A3M7QHS9_BRAPC</name>
<dbReference type="InterPro" id="IPR004177">
    <property type="entry name" value="DDHD_dom"/>
</dbReference>
<dbReference type="InterPro" id="IPR029058">
    <property type="entry name" value="AB_hydrolase_fold"/>
</dbReference>
<dbReference type="SUPFAM" id="SSF53474">
    <property type="entry name" value="alpha/beta-Hydrolases"/>
    <property type="match status" value="1"/>
</dbReference>
<protein>
    <submittedName>
        <fullName evidence="3">SEC23-interacting isoform X2</fullName>
    </submittedName>
</protein>
<evidence type="ECO:0000313" key="3">
    <source>
        <dbReference type="EMBL" id="RNA10694.1"/>
    </source>
</evidence>
<gene>
    <name evidence="3" type="ORF">BpHYR1_019216</name>
</gene>
<sequence>MSDTFEYYWFYKLSDSEPLWTPFSIPDCKKLETVYLGNSECKKVAVKGGRYDADIEVKFLIPVYWDAPNGLVKRFKWFRNKKEIHDEESSQILKTFNPSIDSDESDHFDHVCFIVHGIGESCDLQLRSILDCTNSFKKKSNEIISANLSLGFKNDQSQEFNSIEFLPISWHDVIHSDKNKWKDISLPSIPNLRLFSNTAISDMIFYANVEFRRKIMEKVVDNLNKYVKIFKERNPYYRGKISLIGHSLGSLILFDLLSTFMNEPTESNFEFKVDNFFAIGSPIAFFLTTRGVNLADSNLKLNCDCFFNIFHQLDPFAYRIEPMVRSEMLLEPIQLSKYNLELQNLLWGMLSLNRSGKNQHIRVTNNEYMSDDESLFNYQQICKGFENNSRLKRIDFAIEKSAFDHLDYLLFLTAHSSYWDSYDLVLFILKQLYYQVEIEENRENITK</sequence>
<reference evidence="3 4" key="1">
    <citation type="journal article" date="2018" name="Sci. Rep.">
        <title>Genomic signatures of local adaptation to the degree of environmental predictability in rotifers.</title>
        <authorList>
            <person name="Franch-Gras L."/>
            <person name="Hahn C."/>
            <person name="Garcia-Roger E.M."/>
            <person name="Carmona M.J."/>
            <person name="Serra M."/>
            <person name="Gomez A."/>
        </authorList>
    </citation>
    <scope>NUCLEOTIDE SEQUENCE [LARGE SCALE GENOMIC DNA]</scope>
    <source>
        <strain evidence="3">HYR1</strain>
    </source>
</reference>
<dbReference type="Gene3D" id="3.40.50.1820">
    <property type="entry name" value="alpha/beta hydrolase"/>
    <property type="match status" value="1"/>
</dbReference>
<dbReference type="GO" id="GO:0046872">
    <property type="term" value="F:metal ion binding"/>
    <property type="evidence" value="ECO:0007669"/>
    <property type="project" value="InterPro"/>
</dbReference>
<dbReference type="Pfam" id="PF02862">
    <property type="entry name" value="DDHD"/>
    <property type="match status" value="2"/>
</dbReference>
<dbReference type="Proteomes" id="UP000276133">
    <property type="component" value="Unassembled WGS sequence"/>
</dbReference>
<dbReference type="OrthoDB" id="69269at2759"/>
<dbReference type="PANTHER" id="PTHR23509:SF10">
    <property type="entry name" value="LD21067P"/>
    <property type="match status" value="1"/>
</dbReference>